<feature type="transmembrane region" description="Helical" evidence="5">
    <location>
        <begin position="49"/>
        <end position="67"/>
    </location>
</feature>
<evidence type="ECO:0000256" key="5">
    <source>
        <dbReference type="SAM" id="Phobius"/>
    </source>
</evidence>
<gene>
    <name evidence="6" type="ORF">DB32_000227</name>
</gene>
<dbReference type="KEGG" id="samy:DB32_000227"/>
<dbReference type="PANTHER" id="PTHR36974">
    <property type="entry name" value="MEMBRANE PROTEIN-RELATED"/>
    <property type="match status" value="1"/>
</dbReference>
<keyword evidence="4 5" id="KW-0472">Membrane</keyword>
<evidence type="ECO:0000313" key="6">
    <source>
        <dbReference type="EMBL" id="AKF03078.1"/>
    </source>
</evidence>
<keyword evidence="2 5" id="KW-0812">Transmembrane</keyword>
<protein>
    <recommendedName>
        <fullName evidence="8">DoxX family protein</fullName>
    </recommendedName>
</protein>
<dbReference type="STRING" id="927083.DB32_000227"/>
<dbReference type="Proteomes" id="UP000034883">
    <property type="component" value="Chromosome"/>
</dbReference>
<name>A0A0F6YF20_9BACT</name>
<feature type="transmembrane region" description="Helical" evidence="5">
    <location>
        <begin position="114"/>
        <end position="134"/>
    </location>
</feature>
<dbReference type="Pfam" id="PF13564">
    <property type="entry name" value="DoxX_2"/>
    <property type="match status" value="1"/>
</dbReference>
<evidence type="ECO:0000256" key="1">
    <source>
        <dbReference type="ARBA" id="ARBA00004141"/>
    </source>
</evidence>
<sequence length="142" mass="15411">MVGRGRWPWYVSLRIALAAMFFLTGWAHFAFLRDDMIRMVPPVFPRPDLMVTLTGIAELAGAVGLLIPRTAKWAAACLVVLMLAMFPANVYAALNGITFDGEPPAPLAFRTLEEVIFLSAGIAAAIPDRVAAMLRTARPGRA</sequence>
<dbReference type="AlphaFoldDB" id="A0A0F6YF20"/>
<comment type="subcellular location">
    <subcellularLocation>
        <location evidence="1">Membrane</location>
        <topology evidence="1">Multi-pass membrane protein</topology>
    </subcellularLocation>
</comment>
<keyword evidence="3 5" id="KW-1133">Transmembrane helix</keyword>
<evidence type="ECO:0000256" key="4">
    <source>
        <dbReference type="ARBA" id="ARBA00023136"/>
    </source>
</evidence>
<dbReference type="InterPro" id="IPR032808">
    <property type="entry name" value="DoxX"/>
</dbReference>
<feature type="transmembrane region" description="Helical" evidence="5">
    <location>
        <begin position="74"/>
        <end position="94"/>
    </location>
</feature>
<organism evidence="6 7">
    <name type="scientific">Sandaracinus amylolyticus</name>
    <dbReference type="NCBI Taxonomy" id="927083"/>
    <lineage>
        <taxon>Bacteria</taxon>
        <taxon>Pseudomonadati</taxon>
        <taxon>Myxococcota</taxon>
        <taxon>Polyangia</taxon>
        <taxon>Polyangiales</taxon>
        <taxon>Sandaracinaceae</taxon>
        <taxon>Sandaracinus</taxon>
    </lineage>
</organism>
<feature type="transmembrane region" description="Helical" evidence="5">
    <location>
        <begin position="7"/>
        <end position="29"/>
    </location>
</feature>
<evidence type="ECO:0000313" key="7">
    <source>
        <dbReference type="Proteomes" id="UP000034883"/>
    </source>
</evidence>
<proteinExistence type="predicted"/>
<dbReference type="GO" id="GO:0016020">
    <property type="term" value="C:membrane"/>
    <property type="evidence" value="ECO:0007669"/>
    <property type="project" value="UniProtKB-SubCell"/>
</dbReference>
<evidence type="ECO:0000256" key="3">
    <source>
        <dbReference type="ARBA" id="ARBA00022989"/>
    </source>
</evidence>
<dbReference type="EMBL" id="CP011125">
    <property type="protein sequence ID" value="AKF03078.1"/>
    <property type="molecule type" value="Genomic_DNA"/>
</dbReference>
<accession>A0A0F6YF20</accession>
<evidence type="ECO:0000256" key="2">
    <source>
        <dbReference type="ARBA" id="ARBA00022692"/>
    </source>
</evidence>
<evidence type="ECO:0008006" key="8">
    <source>
        <dbReference type="Google" id="ProtNLM"/>
    </source>
</evidence>
<dbReference type="PANTHER" id="PTHR36974:SF1">
    <property type="entry name" value="DOXX FAMILY MEMBRANE PROTEIN"/>
    <property type="match status" value="1"/>
</dbReference>
<keyword evidence="7" id="KW-1185">Reference proteome</keyword>
<reference evidence="6 7" key="1">
    <citation type="submission" date="2015-03" db="EMBL/GenBank/DDBJ databases">
        <title>Genome assembly of Sandaracinus amylolyticus DSM 53668.</title>
        <authorList>
            <person name="Sharma G."/>
            <person name="Subramanian S."/>
        </authorList>
    </citation>
    <scope>NUCLEOTIDE SEQUENCE [LARGE SCALE GENOMIC DNA]</scope>
    <source>
        <strain evidence="6 7">DSM 53668</strain>
    </source>
</reference>